<dbReference type="SUPFAM" id="SSF48371">
    <property type="entry name" value="ARM repeat"/>
    <property type="match status" value="1"/>
</dbReference>
<dbReference type="SUPFAM" id="SSF81296">
    <property type="entry name" value="E set domains"/>
    <property type="match status" value="1"/>
</dbReference>
<evidence type="ECO:0000259" key="12">
    <source>
        <dbReference type="PROSITE" id="PS50119"/>
    </source>
</evidence>
<keyword evidence="7" id="KW-0833">Ubl conjugation pathway</keyword>
<dbReference type="InterPro" id="IPR014756">
    <property type="entry name" value="Ig_E-set"/>
</dbReference>
<evidence type="ECO:0000256" key="2">
    <source>
        <dbReference type="ARBA" id="ARBA00005431"/>
    </source>
</evidence>
<dbReference type="PROSITE" id="PS50209">
    <property type="entry name" value="CARD"/>
    <property type="match status" value="1"/>
</dbReference>
<accession>A0A8K0AFT7</accession>
<dbReference type="SUPFAM" id="SSF47986">
    <property type="entry name" value="DEATH domain"/>
    <property type="match status" value="1"/>
</dbReference>
<dbReference type="UniPathway" id="UPA00143"/>
<dbReference type="SUPFAM" id="SSF57845">
    <property type="entry name" value="B-box zinc-binding domain"/>
    <property type="match status" value="1"/>
</dbReference>
<evidence type="ECO:0000313" key="14">
    <source>
        <dbReference type="EMBL" id="CAH1274533.1"/>
    </source>
</evidence>
<dbReference type="EMBL" id="OV696694">
    <property type="protein sequence ID" value="CAH1274533.1"/>
    <property type="molecule type" value="Genomic_DNA"/>
</dbReference>
<feature type="compositionally biased region" description="Low complexity" evidence="10">
    <location>
        <begin position="725"/>
        <end position="734"/>
    </location>
</feature>
<dbReference type="Proteomes" id="UP000838412">
    <property type="component" value="Chromosome 9"/>
</dbReference>
<dbReference type="InterPro" id="IPR001315">
    <property type="entry name" value="CARD"/>
</dbReference>
<name>A0A8K0AFT7_BRALA</name>
<dbReference type="GO" id="GO:0016740">
    <property type="term" value="F:transferase activity"/>
    <property type="evidence" value="ECO:0007669"/>
    <property type="project" value="UniProtKB-KW"/>
</dbReference>
<feature type="domain" description="B box-type" evidence="12">
    <location>
        <begin position="609"/>
        <end position="649"/>
    </location>
</feature>
<dbReference type="GO" id="GO:0042981">
    <property type="term" value="P:regulation of apoptotic process"/>
    <property type="evidence" value="ECO:0007669"/>
    <property type="project" value="InterPro"/>
</dbReference>
<evidence type="ECO:0000256" key="10">
    <source>
        <dbReference type="SAM" id="MobiDB-lite"/>
    </source>
</evidence>
<feature type="compositionally biased region" description="Low complexity" evidence="10">
    <location>
        <begin position="1125"/>
        <end position="1139"/>
    </location>
</feature>
<comment type="similarity">
    <text evidence="2">Belongs to the NXPE family.</text>
</comment>
<dbReference type="InterPro" id="IPR016024">
    <property type="entry name" value="ARM-type_fold"/>
</dbReference>
<feature type="transmembrane region" description="Helical" evidence="11">
    <location>
        <begin position="7"/>
        <end position="26"/>
    </location>
</feature>
<dbReference type="PROSITE" id="PS50119">
    <property type="entry name" value="ZF_BBOX"/>
    <property type="match status" value="1"/>
</dbReference>
<dbReference type="SMART" id="SM00336">
    <property type="entry name" value="BBOX"/>
    <property type="match status" value="1"/>
</dbReference>
<feature type="region of interest" description="Disordered" evidence="10">
    <location>
        <begin position="1023"/>
        <end position="1051"/>
    </location>
</feature>
<dbReference type="OrthoDB" id="49113at2759"/>
<evidence type="ECO:0000256" key="7">
    <source>
        <dbReference type="ARBA" id="ARBA00022786"/>
    </source>
</evidence>
<feature type="region of interest" description="Disordered" evidence="10">
    <location>
        <begin position="725"/>
        <end position="768"/>
    </location>
</feature>
<keyword evidence="3" id="KW-0808">Transferase</keyword>
<dbReference type="Gene3D" id="3.30.160.60">
    <property type="entry name" value="Classic Zinc Finger"/>
    <property type="match status" value="1"/>
</dbReference>
<evidence type="ECO:0000256" key="8">
    <source>
        <dbReference type="ARBA" id="ARBA00022833"/>
    </source>
</evidence>
<keyword evidence="11" id="KW-0812">Transmembrane</keyword>
<evidence type="ECO:0000256" key="1">
    <source>
        <dbReference type="ARBA" id="ARBA00004906"/>
    </source>
</evidence>
<proteinExistence type="inferred from homology"/>
<keyword evidence="6 9" id="KW-0863">Zinc-finger</keyword>
<feature type="region of interest" description="Disordered" evidence="10">
    <location>
        <begin position="1112"/>
        <end position="1139"/>
    </location>
</feature>
<gene>
    <name evidence="14" type="primary">NXPE3</name>
    <name evidence="14" type="ORF">BLAG_LOCUS25529</name>
</gene>
<dbReference type="Pfam" id="PF24536">
    <property type="entry name" value="NXPE4_C"/>
    <property type="match status" value="1"/>
</dbReference>
<dbReference type="CDD" id="cd19756">
    <property type="entry name" value="Bbox2"/>
    <property type="match status" value="1"/>
</dbReference>
<dbReference type="Gene3D" id="2.60.40.10">
    <property type="entry name" value="Immunoglobulins"/>
    <property type="match status" value="1"/>
</dbReference>
<evidence type="ECO:0000313" key="15">
    <source>
        <dbReference type="Proteomes" id="UP000838412"/>
    </source>
</evidence>
<keyword evidence="11" id="KW-1133">Transmembrane helix</keyword>
<evidence type="ECO:0000256" key="9">
    <source>
        <dbReference type="PROSITE-ProRule" id="PRU00024"/>
    </source>
</evidence>
<organism evidence="14 15">
    <name type="scientific">Branchiostoma lanceolatum</name>
    <name type="common">Common lancelet</name>
    <name type="synonym">Amphioxus lanceolatum</name>
    <dbReference type="NCBI Taxonomy" id="7740"/>
    <lineage>
        <taxon>Eukaryota</taxon>
        <taxon>Metazoa</taxon>
        <taxon>Chordata</taxon>
        <taxon>Cephalochordata</taxon>
        <taxon>Leptocardii</taxon>
        <taxon>Amphioxiformes</taxon>
        <taxon>Branchiostomatidae</taxon>
        <taxon>Branchiostoma</taxon>
    </lineage>
</organism>
<dbReference type="InterPro" id="IPR013783">
    <property type="entry name" value="Ig-like_fold"/>
</dbReference>
<dbReference type="InterPro" id="IPR011989">
    <property type="entry name" value="ARM-like"/>
</dbReference>
<dbReference type="Gene3D" id="1.10.533.10">
    <property type="entry name" value="Death Domain, Fas"/>
    <property type="match status" value="1"/>
</dbReference>
<dbReference type="PANTHER" id="PTHR16165">
    <property type="entry name" value="NXPE FAMILY MEMBER"/>
    <property type="match status" value="1"/>
</dbReference>
<dbReference type="CDD" id="cd01671">
    <property type="entry name" value="CARD"/>
    <property type="match status" value="1"/>
</dbReference>
<dbReference type="InterPro" id="IPR057106">
    <property type="entry name" value="NXPE4_C"/>
</dbReference>
<dbReference type="GO" id="GO:0008270">
    <property type="term" value="F:zinc ion binding"/>
    <property type="evidence" value="ECO:0007669"/>
    <property type="project" value="UniProtKB-KW"/>
</dbReference>
<feature type="domain" description="CARD" evidence="13">
    <location>
        <begin position="554"/>
        <end position="615"/>
    </location>
</feature>
<dbReference type="Pfam" id="PF00619">
    <property type="entry name" value="CARD"/>
    <property type="match status" value="1"/>
</dbReference>
<dbReference type="Pfam" id="PF18346">
    <property type="entry name" value="SH3_15"/>
    <property type="match status" value="4"/>
</dbReference>
<keyword evidence="15" id="KW-1185">Reference proteome</keyword>
<feature type="compositionally biased region" description="Low complexity" evidence="10">
    <location>
        <begin position="1027"/>
        <end position="1048"/>
    </location>
</feature>
<sequence length="1805" mass="200598">MNDKFKFVVIVSMVTTVYLLMCGANWRLRPNNSSRGPAPLSRHIFLHGSGDNTAPDKEGIRLASLLQEFTGSYLDIPADNGTATSAEFTEFHILHPGSVYRVGDILSVMIRAKDMRNREKTQGGDFFRAKIYTEGTKSSAPGRVRDFGNGTYGVTFRLLWEGDVTVSVRMVHSSSAVRLLKRLREDFPTNRTKFRRRYVSGNGTSDGWCGSHRNDLQSPEGGGICDFSDRYASVEWYCQRPLNVSCDQSVYHGFAGFLSLQNMGVTKEERQNFKQGRYLRAINADIKIRKGDTSTISVEGQQDGNLTEQLPRCMPGLPTPVPSGYYHNGQWVSRVCRGPRLSSALEWKKCLQNSVLDFLGDSTTRQWFYFMAKYMQMRVRKSPYFLSATAGPLYAEEKQWKITSRYQAHGPPINTWAWVNASLLSNLVRIIDDIDEPNHIVVVTIGFHFNSHPLVDYVTRVRTVRAAILRLLKRHPNSTVIIKPPNTAGSTILNVDDWPSFQMYLIIREMFSGFPVVFVDTWEMTDCQFAKDTTHPADDVIREEILYMLSQLRLLQHDEILKEKYDTIVEEKTPQDRTRALLDIVEVKGRGAFRHFREHLKKVNPELEEVLHRCSNHNLRLKLYCEECGILLCVDCRPIDHNGHRCSSLVADGDVIRREVTAYKRENRRLLIERNKGPAGCDTENMRRQASDRAKALKERLCAKVDEEYRWFLGQLGDGCVTLSPSPSVSSIAESRSRSESETDSEDDTPHPFSVSSATTPKVMLNGEDMEPRSRDHLTKMGNALDTELGRLAQVGDSLGRYSKGDKVKVEHDLMTLQLLQRGHGGFNLPMVECIATEGTVEGVDQDGDIVVRYPSGNRFCLNPDALTKVGGDESSALRTGDWVRVSDDHGKVQRQQVGHGGWNNDMAASLGKVGRIVHVFPDRDVKVDVGGRVWCFNPASLTKVSAPGGGGNRLSVGDLVKIDSNASRVRTMQEGHGGWVPAMSATLGKVGRVVSVGANRVKVEIPGKGGWQYNPDVLTKVEKARSGSSDSSSSNGSSSASSSSSGSAEISVGDLVRVSNDAERDRLLQRGHGGWNDRMLEALGKVGRVVKVDSDNDMAVHVDGTDWQFNPNSLTRVSSGGGSQAASKPSSSEKSAMCSKGTHQWNKDKCKVCKFCKKCTGYGDKCVEQGRLLRFPGGPCGCGLGDAGCERCGCCRTCAGEDDSSDSDEDIGGLMRHLAAGRDQLTVLDLLKAALERSEKGAGTPRTVKTLSPEERREKLYEHLPKMSKAIDMVKSKRDGGSVSTIKDTLEEALDGPYKSFSKKAERKIMGDHLANIGGARALTDYLKFLMNGKHTEEQVQLKCLHVVRSLLWNFSDASFEFCRELGKSGLLTIVSQDLANFDGADLKHEVIHLVVLSAIAVMHNCAKVPDNRHFFQDIKAVDRIRPYLQVEDLNLKVPAVLTMAYIVEDRNSSLIEVDDSVADYIIRTMNKALSSSDMRADGYSVMELAMALGALARNDANKELLTKKGALKLLIALAQDGDNTDKEQAAKALQAFLYDPDIKAQVKKDPNAVTVLNQLKEHDDHAVKKAATDVMQTLQKSTADDCPYMQKCMKFKTSLKLKDGFFDARFNMCYCRECHLSRGDQDYYKRGVPQKDYGLPVGWCRFSLKVPPRATALDVFNQWHVAFHGTTVGALESILNTGDLIKAGDKTMEGSTLSEREGHYKDSWKPKDFDTKQVFVSPSIQYAGLPAYAKASSFTHRGTTYEAKVALQLYIKPSSYKVGASTVARKNLDKKFSDSEIEWSTDRHGVIIVYGLLVKLEEK</sequence>
<keyword evidence="4" id="KW-0479">Metal-binding</keyword>
<dbReference type="PANTHER" id="PTHR16165:SF5">
    <property type="entry name" value="NXPE FAMILY MEMBER 3"/>
    <property type="match status" value="1"/>
</dbReference>
<keyword evidence="11" id="KW-0472">Membrane</keyword>
<comment type="pathway">
    <text evidence="1">Protein modification; protein ubiquitination.</text>
</comment>
<evidence type="ECO:0000256" key="4">
    <source>
        <dbReference type="ARBA" id="ARBA00022723"/>
    </source>
</evidence>
<evidence type="ECO:0000256" key="3">
    <source>
        <dbReference type="ARBA" id="ARBA00022679"/>
    </source>
</evidence>
<dbReference type="InterPro" id="IPR000315">
    <property type="entry name" value="Znf_B-box"/>
</dbReference>
<dbReference type="Gene3D" id="1.25.10.10">
    <property type="entry name" value="Leucine-rich Repeat Variant"/>
    <property type="match status" value="1"/>
</dbReference>
<reference evidence="14" key="1">
    <citation type="submission" date="2022-01" db="EMBL/GenBank/DDBJ databases">
        <authorList>
            <person name="Braso-Vives M."/>
        </authorList>
    </citation>
    <scope>NUCLEOTIDE SEQUENCE</scope>
</reference>
<evidence type="ECO:0000256" key="5">
    <source>
        <dbReference type="ARBA" id="ARBA00022737"/>
    </source>
</evidence>
<protein>
    <submittedName>
        <fullName evidence="14">NXPE3 protein</fullName>
    </submittedName>
</protein>
<dbReference type="InterPro" id="IPR040847">
    <property type="entry name" value="SH3_15"/>
</dbReference>
<dbReference type="Pfam" id="PF06312">
    <property type="entry name" value="Neurexophilin"/>
    <property type="match status" value="1"/>
</dbReference>
<keyword evidence="5" id="KW-0677">Repeat</keyword>
<evidence type="ECO:0000256" key="11">
    <source>
        <dbReference type="SAM" id="Phobius"/>
    </source>
</evidence>
<dbReference type="InterPro" id="IPR011029">
    <property type="entry name" value="DEATH-like_dom_sf"/>
</dbReference>
<evidence type="ECO:0000259" key="13">
    <source>
        <dbReference type="PROSITE" id="PS50209"/>
    </source>
</evidence>
<dbReference type="GO" id="GO:0016567">
    <property type="term" value="P:protein ubiquitination"/>
    <property type="evidence" value="ECO:0007669"/>
    <property type="project" value="UniProtKB-UniPathway"/>
</dbReference>
<keyword evidence="8" id="KW-0862">Zinc</keyword>
<evidence type="ECO:0000256" key="6">
    <source>
        <dbReference type="ARBA" id="ARBA00022771"/>
    </source>
</evidence>
<dbReference type="InterPro" id="IPR026845">
    <property type="entry name" value="NXPH/NXPE"/>
</dbReference>